<name>A0ABU7IM19_9FLAO</name>
<accession>A0ABU7IM19</accession>
<evidence type="ECO:0000313" key="2">
    <source>
        <dbReference type="Proteomes" id="UP001343698"/>
    </source>
</evidence>
<keyword evidence="2" id="KW-1185">Reference proteome</keyword>
<dbReference type="Proteomes" id="UP001343698">
    <property type="component" value="Unassembled WGS sequence"/>
</dbReference>
<protein>
    <submittedName>
        <fullName evidence="1">Uncharacterized protein</fullName>
    </submittedName>
</protein>
<proteinExistence type="predicted"/>
<sequence>MNKYAFVCGGKNFILGEVDGSPSIVSKVLKILIRRGDTQAANEGRL</sequence>
<comment type="caution">
    <text evidence="1">The sequence shown here is derived from an EMBL/GenBank/DDBJ whole genome shotgun (WGS) entry which is preliminary data.</text>
</comment>
<evidence type="ECO:0000313" key="1">
    <source>
        <dbReference type="EMBL" id="MEE1974003.1"/>
    </source>
</evidence>
<organism evidence="1 2">
    <name type="scientific">Maribacter flavus</name>
    <dbReference type="NCBI Taxonomy" id="1658664"/>
    <lineage>
        <taxon>Bacteria</taxon>
        <taxon>Pseudomonadati</taxon>
        <taxon>Bacteroidota</taxon>
        <taxon>Flavobacteriia</taxon>
        <taxon>Flavobacteriales</taxon>
        <taxon>Flavobacteriaceae</taxon>
        <taxon>Maribacter</taxon>
    </lineage>
</organism>
<dbReference type="RefSeq" id="WP_272637867.1">
    <property type="nucleotide sequence ID" value="NZ_JAZDDF010000010.1"/>
</dbReference>
<reference evidence="1 2" key="1">
    <citation type="submission" date="2024-01" db="EMBL/GenBank/DDBJ databases">
        <title>Maribacter spp. originated from different algae showed divergent polysaccharides utilization ability.</title>
        <authorList>
            <person name="Wang H."/>
            <person name="Wu Y."/>
        </authorList>
    </citation>
    <scope>NUCLEOTIDE SEQUENCE [LARGE SCALE GENOMIC DNA]</scope>
    <source>
        <strain evidence="1 2">KPT27_14</strain>
    </source>
</reference>
<gene>
    <name evidence="1" type="ORF">V1H85_16190</name>
</gene>
<dbReference type="EMBL" id="JAZDDF010000010">
    <property type="protein sequence ID" value="MEE1974003.1"/>
    <property type="molecule type" value="Genomic_DNA"/>
</dbReference>